<protein>
    <submittedName>
        <fullName evidence="1">SFRICE_015988</fullName>
    </submittedName>
</protein>
<accession>A0A2H1V9L9</accession>
<name>A0A2H1V9L9_SPOFR</name>
<dbReference type="EMBL" id="ODYU01001406">
    <property type="protein sequence ID" value="SOQ37543.1"/>
    <property type="molecule type" value="Genomic_DNA"/>
</dbReference>
<proteinExistence type="predicted"/>
<evidence type="ECO:0000313" key="1">
    <source>
        <dbReference type="EMBL" id="SOQ37543.1"/>
    </source>
</evidence>
<gene>
    <name evidence="1" type="ORF">SFRICE_015988</name>
</gene>
<dbReference type="AlphaFoldDB" id="A0A2H1V9L9"/>
<sequence length="148" mass="16439">MVLATVPKYRKLIEVNKHGKYPVIEARRLSALARYLYCGRNETIARFRKTTELINAIYRAMRQHFVGKNHPMTSPTLGEARGSVRLSLTKNHPVPSPAFRAGAPDSAVLGSVFLRSRINSKNKCSIATLTSIECETNDKTSSAKSGDY</sequence>
<reference evidence="1" key="1">
    <citation type="submission" date="2016-07" db="EMBL/GenBank/DDBJ databases">
        <authorList>
            <person name="Bretaudeau A."/>
        </authorList>
    </citation>
    <scope>NUCLEOTIDE SEQUENCE</scope>
    <source>
        <strain evidence="1">Rice</strain>
        <tissue evidence="1">Whole body</tissue>
    </source>
</reference>
<organism evidence="1">
    <name type="scientific">Spodoptera frugiperda</name>
    <name type="common">Fall armyworm</name>
    <dbReference type="NCBI Taxonomy" id="7108"/>
    <lineage>
        <taxon>Eukaryota</taxon>
        <taxon>Metazoa</taxon>
        <taxon>Ecdysozoa</taxon>
        <taxon>Arthropoda</taxon>
        <taxon>Hexapoda</taxon>
        <taxon>Insecta</taxon>
        <taxon>Pterygota</taxon>
        <taxon>Neoptera</taxon>
        <taxon>Endopterygota</taxon>
        <taxon>Lepidoptera</taxon>
        <taxon>Glossata</taxon>
        <taxon>Ditrysia</taxon>
        <taxon>Noctuoidea</taxon>
        <taxon>Noctuidae</taxon>
        <taxon>Amphipyrinae</taxon>
        <taxon>Spodoptera</taxon>
    </lineage>
</organism>